<protein>
    <submittedName>
        <fullName evidence="2">Uncharacterized protein</fullName>
    </submittedName>
</protein>
<dbReference type="Proteomes" id="UP000794436">
    <property type="component" value="Unassembled WGS sequence"/>
</dbReference>
<reference evidence="2" key="1">
    <citation type="submission" date="2019-03" db="EMBL/GenBank/DDBJ databases">
        <title>Long read genome sequence of the mycoparasitic Pythium oligandrum ATCC 38472 isolated from sugarbeet rhizosphere.</title>
        <authorList>
            <person name="Gaulin E."/>
        </authorList>
    </citation>
    <scope>NUCLEOTIDE SEQUENCE</scope>
    <source>
        <strain evidence="2">ATCC 38472_TT</strain>
    </source>
</reference>
<dbReference type="AlphaFoldDB" id="A0A8K1C325"/>
<feature type="compositionally biased region" description="Basic and acidic residues" evidence="1">
    <location>
        <begin position="151"/>
        <end position="163"/>
    </location>
</feature>
<evidence type="ECO:0000256" key="1">
    <source>
        <dbReference type="SAM" id="MobiDB-lite"/>
    </source>
</evidence>
<dbReference type="EMBL" id="SPLM01000147">
    <property type="protein sequence ID" value="TMW55555.1"/>
    <property type="molecule type" value="Genomic_DNA"/>
</dbReference>
<gene>
    <name evidence="2" type="ORF">Poli38472_010437</name>
</gene>
<keyword evidence="3" id="KW-1185">Reference proteome</keyword>
<dbReference type="OrthoDB" id="121234at2759"/>
<feature type="region of interest" description="Disordered" evidence="1">
    <location>
        <begin position="40"/>
        <end position="187"/>
    </location>
</feature>
<feature type="compositionally biased region" description="Basic and acidic residues" evidence="1">
    <location>
        <begin position="121"/>
        <end position="136"/>
    </location>
</feature>
<feature type="compositionally biased region" description="Acidic residues" evidence="1">
    <location>
        <begin position="106"/>
        <end position="120"/>
    </location>
</feature>
<evidence type="ECO:0000313" key="3">
    <source>
        <dbReference type="Proteomes" id="UP000794436"/>
    </source>
</evidence>
<proteinExistence type="predicted"/>
<organism evidence="2 3">
    <name type="scientific">Pythium oligandrum</name>
    <name type="common">Mycoparasitic fungus</name>
    <dbReference type="NCBI Taxonomy" id="41045"/>
    <lineage>
        <taxon>Eukaryota</taxon>
        <taxon>Sar</taxon>
        <taxon>Stramenopiles</taxon>
        <taxon>Oomycota</taxon>
        <taxon>Peronosporomycetes</taxon>
        <taxon>Pythiales</taxon>
        <taxon>Pythiaceae</taxon>
        <taxon>Pythium</taxon>
    </lineage>
</organism>
<evidence type="ECO:0000313" key="2">
    <source>
        <dbReference type="EMBL" id="TMW55555.1"/>
    </source>
</evidence>
<sequence length="246" mass="28065">MYPQSLQKQVEKKKKDAEKKFSSWVFNKFKKNKTQFIRDQDERTIDADRRRRKPSGTRLEAVENAANPSDGQTPLQRQQNYLRAQLLEMKRQSHESLTSSRKRHEDEEEEQPENNEESPEQSEKTDDGDCDAKPAEDPAAPGDNQEEAAAEEIKDEEHVDVVPRRKSTSGDSRHSESGSHRSSLSEEVVGRLTTATLLYEEALHALDEALNPNQVQVRPSQIISNKTRRASTAQKGVFAIPDNEWI</sequence>
<feature type="compositionally biased region" description="Polar residues" evidence="1">
    <location>
        <begin position="66"/>
        <end position="82"/>
    </location>
</feature>
<accession>A0A8K1C325</accession>
<feature type="compositionally biased region" description="Basic and acidic residues" evidence="1">
    <location>
        <begin position="40"/>
        <end position="49"/>
    </location>
</feature>
<comment type="caution">
    <text evidence="2">The sequence shown here is derived from an EMBL/GenBank/DDBJ whole genome shotgun (WGS) entry which is preliminary data.</text>
</comment>
<name>A0A8K1C325_PYTOL</name>